<dbReference type="Gene3D" id="3.40.50.1110">
    <property type="entry name" value="SGNH hydrolase"/>
    <property type="match status" value="1"/>
</dbReference>
<comment type="caution">
    <text evidence="2">The sequence shown here is derived from an EMBL/GenBank/DDBJ whole genome shotgun (WGS) entry which is preliminary data.</text>
</comment>
<dbReference type="InterPro" id="IPR036514">
    <property type="entry name" value="SGNH_hydro_sf"/>
</dbReference>
<gene>
    <name evidence="2" type="ORF">LTR16_000447</name>
</gene>
<dbReference type="Proteomes" id="UP001357485">
    <property type="component" value="Unassembled WGS sequence"/>
</dbReference>
<dbReference type="EMBL" id="JAVRRA010008217">
    <property type="protein sequence ID" value="KAK5257502.1"/>
    <property type="molecule type" value="Genomic_DNA"/>
</dbReference>
<keyword evidence="3" id="KW-1185">Reference proteome</keyword>
<sequence length="228" mass="25440">MDESAQNVAPYSTISSDPNRRSTLIEASAHVPLPAFEAHIRDWVDTILTDPVFEGTKVILITPPPINLSAPRQDDIDIGPVRRRAREEGEGEREGMGFRTYVSKRDYAEKVMEIARSYEEISDRVVGLDFWRALVDQELVRQGKALGRDEQGGSVCDEDALPGCGLRAALEFARGTFVDALHLGPLGYDVLTKELLALLISRWPELSNEDHDNRAEAETEMHGARQEI</sequence>
<dbReference type="SUPFAM" id="SSF52266">
    <property type="entry name" value="SGNH hydrolase"/>
    <property type="match status" value="1"/>
</dbReference>
<name>A0ABR0M018_9PEZI</name>
<evidence type="ECO:0000313" key="3">
    <source>
        <dbReference type="Proteomes" id="UP001357485"/>
    </source>
</evidence>
<evidence type="ECO:0000256" key="1">
    <source>
        <dbReference type="SAM" id="MobiDB-lite"/>
    </source>
</evidence>
<organism evidence="2 3">
    <name type="scientific">Cryomyces antarcticus</name>
    <dbReference type="NCBI Taxonomy" id="329879"/>
    <lineage>
        <taxon>Eukaryota</taxon>
        <taxon>Fungi</taxon>
        <taxon>Dikarya</taxon>
        <taxon>Ascomycota</taxon>
        <taxon>Pezizomycotina</taxon>
        <taxon>Dothideomycetes</taxon>
        <taxon>Dothideomycetes incertae sedis</taxon>
        <taxon>Cryomyces</taxon>
    </lineage>
</organism>
<reference evidence="2 3" key="1">
    <citation type="submission" date="2023-08" db="EMBL/GenBank/DDBJ databases">
        <title>Black Yeasts Isolated from many extreme environments.</title>
        <authorList>
            <person name="Coleine C."/>
            <person name="Stajich J.E."/>
            <person name="Selbmann L."/>
        </authorList>
    </citation>
    <scope>NUCLEOTIDE SEQUENCE [LARGE SCALE GENOMIC DNA]</scope>
    <source>
        <strain evidence="2 3">CCFEE 536</strain>
    </source>
</reference>
<feature type="region of interest" description="Disordered" evidence="1">
    <location>
        <begin position="209"/>
        <end position="228"/>
    </location>
</feature>
<evidence type="ECO:0000313" key="2">
    <source>
        <dbReference type="EMBL" id="KAK5257502.1"/>
    </source>
</evidence>
<evidence type="ECO:0008006" key="4">
    <source>
        <dbReference type="Google" id="ProtNLM"/>
    </source>
</evidence>
<accession>A0ABR0M018</accession>
<protein>
    <recommendedName>
        <fullName evidence="4">SGNH hydrolase-type esterase domain-containing protein</fullName>
    </recommendedName>
</protein>
<proteinExistence type="predicted"/>